<feature type="non-terminal residue" evidence="1">
    <location>
        <position position="211"/>
    </location>
</feature>
<protein>
    <submittedName>
        <fullName evidence="1">Uncharacterized protein</fullName>
    </submittedName>
</protein>
<dbReference type="EMBL" id="UINC01039065">
    <property type="protein sequence ID" value="SVB36996.1"/>
    <property type="molecule type" value="Genomic_DNA"/>
</dbReference>
<dbReference type="Pfam" id="PF23899">
    <property type="entry name" value="SU10_portal"/>
    <property type="match status" value="1"/>
</dbReference>
<evidence type="ECO:0000313" key="1">
    <source>
        <dbReference type="EMBL" id="SVB36996.1"/>
    </source>
</evidence>
<dbReference type="AlphaFoldDB" id="A0A382DEQ8"/>
<organism evidence="1">
    <name type="scientific">marine metagenome</name>
    <dbReference type="NCBI Taxonomy" id="408172"/>
    <lineage>
        <taxon>unclassified sequences</taxon>
        <taxon>metagenomes</taxon>
        <taxon>ecological metagenomes</taxon>
    </lineage>
</organism>
<reference evidence="1" key="1">
    <citation type="submission" date="2018-05" db="EMBL/GenBank/DDBJ databases">
        <authorList>
            <person name="Lanie J.A."/>
            <person name="Ng W.-L."/>
            <person name="Kazmierczak K.M."/>
            <person name="Andrzejewski T.M."/>
            <person name="Davidsen T.M."/>
            <person name="Wayne K.J."/>
            <person name="Tettelin H."/>
            <person name="Glass J.I."/>
            <person name="Rusch D."/>
            <person name="Podicherti R."/>
            <person name="Tsui H.-C.T."/>
            <person name="Winkler M.E."/>
        </authorList>
    </citation>
    <scope>NUCLEOTIDE SEQUENCE</scope>
</reference>
<proteinExistence type="predicted"/>
<dbReference type="InterPro" id="IPR056909">
    <property type="entry name" value="SU10_portal"/>
</dbReference>
<sequence>MKLARDAYDSSTSYLDSNYRRQWERNISLFRSKHPSGSKYGTSQYSHRSRLFRPKTRVAVRANEAAIAAAFFSTQDVLSVYPENDSDEAQRASARVLKHLLQYRLTKTIPWFQNLIAAYQEALVFGVVCSHQYWDYAEKKIKREKPIIDEEGTPVMNEDGSEALETTEDVEIIKDEPVIRLIASENLRIDPAADWWNPVNSSPYVIEVIPM</sequence>
<name>A0A382DEQ8_9ZZZZ</name>
<accession>A0A382DEQ8</accession>
<gene>
    <name evidence="1" type="ORF">METZ01_LOCUS189850</name>
</gene>